<evidence type="ECO:0000313" key="2">
    <source>
        <dbReference type="Proteomes" id="UP000033699"/>
    </source>
</evidence>
<dbReference type="EMBL" id="JZKH01000018">
    <property type="protein sequence ID" value="KJS61994.1"/>
    <property type="molecule type" value="Genomic_DNA"/>
</dbReference>
<keyword evidence="2" id="KW-1185">Reference proteome</keyword>
<gene>
    <name evidence="1" type="ORF">VM95_11680</name>
</gene>
<sequence>MTADTALARTTLPSALTTAPARTYGALIPWSVRGASAGTSMRRDLMLLFQRTSAYQLLLVSTCALRLARAPPSGTTSSLLPADDLLHALRMSSPCCRGGGCLRRFGFSRPTVHMWAVSGSLEEVAVGGGGVGMQKLGCRNRGHIPTLGPCATNPPC</sequence>
<protein>
    <submittedName>
        <fullName evidence="1">Uncharacterized protein</fullName>
    </submittedName>
</protein>
<organism evidence="1 2">
    <name type="scientific">Streptomyces rubellomurinus (strain ATCC 31215)</name>
    <dbReference type="NCBI Taxonomy" id="359131"/>
    <lineage>
        <taxon>Bacteria</taxon>
        <taxon>Bacillati</taxon>
        <taxon>Actinomycetota</taxon>
        <taxon>Actinomycetes</taxon>
        <taxon>Kitasatosporales</taxon>
        <taxon>Streptomycetaceae</taxon>
        <taxon>Streptomyces</taxon>
    </lineage>
</organism>
<proteinExistence type="predicted"/>
<comment type="caution">
    <text evidence="1">The sequence shown here is derived from an EMBL/GenBank/DDBJ whole genome shotgun (WGS) entry which is preliminary data.</text>
</comment>
<name>A0A0F2TFR9_STRR3</name>
<reference evidence="1 2" key="1">
    <citation type="submission" date="2015-02" db="EMBL/GenBank/DDBJ databases">
        <authorList>
            <person name="Ju K.-S."/>
            <person name="Doroghazi J.R."/>
            <person name="Metcalf W."/>
        </authorList>
    </citation>
    <scope>NUCLEOTIDE SEQUENCE [LARGE SCALE GENOMIC DNA]</scope>
    <source>
        <strain evidence="1 2">ATCC 31215</strain>
    </source>
</reference>
<accession>A0A0F2TFR9</accession>
<dbReference type="Proteomes" id="UP000033699">
    <property type="component" value="Unassembled WGS sequence"/>
</dbReference>
<evidence type="ECO:0000313" key="1">
    <source>
        <dbReference type="EMBL" id="KJS61994.1"/>
    </source>
</evidence>
<dbReference type="PATRIC" id="fig|359131.3.peg.2226"/>
<dbReference type="AlphaFoldDB" id="A0A0F2TFR9"/>